<sequence>MKIGKMFGALLAVLFAMTTLTTTQASAATYRWECRYVPPGHVYSMVRADQGCEPLYWVTLPENGLWSCIVPAGYTYTATRVNSNCRLGGSTTQYQLAKI</sequence>
<evidence type="ECO:0000313" key="2">
    <source>
        <dbReference type="EMBL" id="MBB4966181.1"/>
    </source>
</evidence>
<keyword evidence="1" id="KW-0732">Signal</keyword>
<evidence type="ECO:0008006" key="4">
    <source>
        <dbReference type="Google" id="ProtNLM"/>
    </source>
</evidence>
<protein>
    <recommendedName>
        <fullName evidence="4">Secreted protein</fullName>
    </recommendedName>
</protein>
<comment type="caution">
    <text evidence="2">The sequence shown here is derived from an EMBL/GenBank/DDBJ whole genome shotgun (WGS) entry which is preliminary data.</text>
</comment>
<dbReference type="RefSeq" id="WP_184670034.1">
    <property type="nucleotide sequence ID" value="NZ_BAABAI010000005.1"/>
</dbReference>
<accession>A0A7W7WWJ7</accession>
<evidence type="ECO:0000313" key="3">
    <source>
        <dbReference type="Proteomes" id="UP000542674"/>
    </source>
</evidence>
<feature type="chain" id="PRO_5031284325" description="Secreted protein" evidence="1">
    <location>
        <begin position="28"/>
        <end position="99"/>
    </location>
</feature>
<dbReference type="AlphaFoldDB" id="A0A7W7WWJ7"/>
<keyword evidence="3" id="KW-1185">Reference proteome</keyword>
<gene>
    <name evidence="2" type="ORF">F4559_003540</name>
</gene>
<evidence type="ECO:0000256" key="1">
    <source>
        <dbReference type="SAM" id="SignalP"/>
    </source>
</evidence>
<proteinExistence type="predicted"/>
<name>A0A7W7WWJ7_9PSEU</name>
<dbReference type="Proteomes" id="UP000542674">
    <property type="component" value="Unassembled WGS sequence"/>
</dbReference>
<dbReference type="EMBL" id="JACHJS010000001">
    <property type="protein sequence ID" value="MBB4966181.1"/>
    <property type="molecule type" value="Genomic_DNA"/>
</dbReference>
<reference evidence="2 3" key="1">
    <citation type="submission" date="2020-08" db="EMBL/GenBank/DDBJ databases">
        <title>Sequencing the genomes of 1000 actinobacteria strains.</title>
        <authorList>
            <person name="Klenk H.-P."/>
        </authorList>
    </citation>
    <scope>NUCLEOTIDE SEQUENCE [LARGE SCALE GENOMIC DNA]</scope>
    <source>
        <strain evidence="2 3">DSM 45084</strain>
    </source>
</reference>
<feature type="signal peptide" evidence="1">
    <location>
        <begin position="1"/>
        <end position="27"/>
    </location>
</feature>
<organism evidence="2 3">
    <name type="scientific">Saccharothrix violaceirubra</name>
    <dbReference type="NCBI Taxonomy" id="413306"/>
    <lineage>
        <taxon>Bacteria</taxon>
        <taxon>Bacillati</taxon>
        <taxon>Actinomycetota</taxon>
        <taxon>Actinomycetes</taxon>
        <taxon>Pseudonocardiales</taxon>
        <taxon>Pseudonocardiaceae</taxon>
        <taxon>Saccharothrix</taxon>
    </lineage>
</organism>